<accession>A0A8H4RNI8</accession>
<keyword evidence="2" id="KW-1185">Reference proteome</keyword>
<reference evidence="1 2" key="1">
    <citation type="submission" date="2020-03" db="EMBL/GenBank/DDBJ databases">
        <title>Draft Genome Sequence of Cudoniella acicularis.</title>
        <authorList>
            <person name="Buettner E."/>
            <person name="Kellner H."/>
        </authorList>
    </citation>
    <scope>NUCLEOTIDE SEQUENCE [LARGE SCALE GENOMIC DNA]</scope>
    <source>
        <strain evidence="1 2">DSM 108380</strain>
    </source>
</reference>
<dbReference type="EMBL" id="JAAMPI010000277">
    <property type="protein sequence ID" value="KAF4633227.1"/>
    <property type="molecule type" value="Genomic_DNA"/>
</dbReference>
<evidence type="ECO:0000313" key="1">
    <source>
        <dbReference type="EMBL" id="KAF4633227.1"/>
    </source>
</evidence>
<evidence type="ECO:0000313" key="2">
    <source>
        <dbReference type="Proteomes" id="UP000566819"/>
    </source>
</evidence>
<dbReference type="Proteomes" id="UP000566819">
    <property type="component" value="Unassembled WGS sequence"/>
</dbReference>
<gene>
    <name evidence="1" type="ORF">G7Y89_g4891</name>
</gene>
<name>A0A8H4RNI8_9HELO</name>
<dbReference type="OrthoDB" id="3538597at2759"/>
<comment type="caution">
    <text evidence="1">The sequence shown here is derived from an EMBL/GenBank/DDBJ whole genome shotgun (WGS) entry which is preliminary data.</text>
</comment>
<proteinExistence type="predicted"/>
<protein>
    <submittedName>
        <fullName evidence="1">Uncharacterized protein</fullName>
    </submittedName>
</protein>
<organism evidence="1 2">
    <name type="scientific">Cudoniella acicularis</name>
    <dbReference type="NCBI Taxonomy" id="354080"/>
    <lineage>
        <taxon>Eukaryota</taxon>
        <taxon>Fungi</taxon>
        <taxon>Dikarya</taxon>
        <taxon>Ascomycota</taxon>
        <taxon>Pezizomycotina</taxon>
        <taxon>Leotiomycetes</taxon>
        <taxon>Helotiales</taxon>
        <taxon>Tricladiaceae</taxon>
        <taxon>Cudoniella</taxon>
    </lineage>
</organism>
<sequence length="549" mass="63954">MAPKKANLPKEQLQKLVADYNLKFEGPVPPKQWPTQYSHLFQVIRNIWANRYDDYIIRTDTDQKTVRRQKARVRDLRTNVSRLRTDFGINEDIWRDSIEKPVIGRNENWESEYEAQPFDEDEKKNWKRDEKVGAGARAMMIVDFVWTWARDVYRPQVRRCLDGHVAHLREISPTSTNPFSRLQSVFSVPSARSFSQPLLDTILEDNITAQEVVIEDASSHPFLRWADRRDVSTPWTFNTSMRHSDIVMFSFRILEIPETQESFHDLIYSDNHENSAVMLHALKVILQNHITSHPDQRVKTLLLFRTFCQQEDWQLKQEAYCVIWSSRAASLLSIILETDIYFSFDEDSLLSIQYFEFIQAFQQLHKLSGKQSVAYALQNTSLILLPCNDASGRGSQLQWRQPQSQGIPEHVIKKTVALFDSASCSEDVVQSYHHQRGRLLWVLQTEEATDTPPDLIRIPDEVGEGGAMLAVKPGAWPQQCPRFCLFVLLDHRFLDEARLGGLLRYKIHMRDMYCVYEDTAQEPEALSAADRHFLRCWEDSFSRETMPRG</sequence>
<dbReference type="AlphaFoldDB" id="A0A8H4RNI8"/>